<dbReference type="AlphaFoldDB" id="A0A2T0LXE9"/>
<reference evidence="3 4" key="1">
    <citation type="submission" date="2018-03" db="EMBL/GenBank/DDBJ databases">
        <title>Genomic Encyclopedia of Type Strains, Phase III (KMG-III): the genomes of soil and plant-associated and newly described type strains.</title>
        <authorList>
            <person name="Whitman W."/>
        </authorList>
    </citation>
    <scope>NUCLEOTIDE SEQUENCE [LARGE SCALE GENOMIC DNA]</scope>
    <source>
        <strain evidence="3 4">CGMCC 4.7125</strain>
    </source>
</reference>
<evidence type="ECO:0000313" key="4">
    <source>
        <dbReference type="Proteomes" id="UP000238362"/>
    </source>
</evidence>
<dbReference type="Proteomes" id="UP000238362">
    <property type="component" value="Unassembled WGS sequence"/>
</dbReference>
<dbReference type="Gene3D" id="3.30.450.40">
    <property type="match status" value="1"/>
</dbReference>
<evidence type="ECO:0000313" key="3">
    <source>
        <dbReference type="EMBL" id="PRX48700.1"/>
    </source>
</evidence>
<keyword evidence="1" id="KW-0472">Membrane</keyword>
<dbReference type="InterPro" id="IPR003018">
    <property type="entry name" value="GAF"/>
</dbReference>
<keyword evidence="4" id="KW-1185">Reference proteome</keyword>
<dbReference type="OrthoDB" id="4938008at2"/>
<dbReference type="Pfam" id="PF13185">
    <property type="entry name" value="GAF_2"/>
    <property type="match status" value="1"/>
</dbReference>
<protein>
    <submittedName>
        <fullName evidence="3">GAF domain-containing protein</fullName>
    </submittedName>
</protein>
<name>A0A2T0LXE9_9PSEU</name>
<feature type="domain" description="GAF" evidence="2">
    <location>
        <begin position="184"/>
        <end position="265"/>
    </location>
</feature>
<feature type="transmembrane region" description="Helical" evidence="1">
    <location>
        <begin position="47"/>
        <end position="69"/>
    </location>
</feature>
<comment type="caution">
    <text evidence="3">The sequence shown here is derived from an EMBL/GenBank/DDBJ whole genome shotgun (WGS) entry which is preliminary data.</text>
</comment>
<evidence type="ECO:0000259" key="2">
    <source>
        <dbReference type="Pfam" id="PF13185"/>
    </source>
</evidence>
<proteinExistence type="predicted"/>
<evidence type="ECO:0000256" key="1">
    <source>
        <dbReference type="SAM" id="Phobius"/>
    </source>
</evidence>
<dbReference type="RefSeq" id="WP_106178760.1">
    <property type="nucleotide sequence ID" value="NZ_PVNH01000004.1"/>
</dbReference>
<dbReference type="SUPFAM" id="SSF55781">
    <property type="entry name" value="GAF domain-like"/>
    <property type="match status" value="1"/>
</dbReference>
<keyword evidence="1" id="KW-1133">Transmembrane helix</keyword>
<dbReference type="InterPro" id="IPR029016">
    <property type="entry name" value="GAF-like_dom_sf"/>
</dbReference>
<keyword evidence="1" id="KW-0812">Transmembrane</keyword>
<organism evidence="3 4">
    <name type="scientific">Prauserella shujinwangii</name>
    <dbReference type="NCBI Taxonomy" id="1453103"/>
    <lineage>
        <taxon>Bacteria</taxon>
        <taxon>Bacillati</taxon>
        <taxon>Actinomycetota</taxon>
        <taxon>Actinomycetes</taxon>
        <taxon>Pseudonocardiales</taxon>
        <taxon>Pseudonocardiaceae</taxon>
        <taxon>Prauserella</taxon>
    </lineage>
</organism>
<feature type="transmembrane region" description="Helical" evidence="1">
    <location>
        <begin position="24"/>
        <end position="41"/>
    </location>
</feature>
<gene>
    <name evidence="3" type="ORF">B0I33_104518</name>
</gene>
<accession>A0A2T0LXE9</accession>
<dbReference type="EMBL" id="PVNH01000004">
    <property type="protein sequence ID" value="PRX48700.1"/>
    <property type="molecule type" value="Genomic_DNA"/>
</dbReference>
<sequence>MTTVQDPEDRRLERVAAWFAQRSLWVGAGAVALAPVLNTLLTATDGWWRWVVTGLLAVIALAGFAVPAAKSVQAERRAEDAETAVIESAGEMRLALTDGLLPVISYVVEGCCSDDPEKRRELKAGAISLVLAAAAKVCDPGNKARACWYEMVIDTPDEIKLVPRQHFGRGAKPSTSFTSKNRRGYELINNLIRDTPELWPDLSKEKPGNWQPSATSTKYGTFLVVPVRSTRPYGMLTVDADDPGSLTDEDVAVVQMLASILALALSSAKATDQLVGPPSS</sequence>